<dbReference type="OrthoDB" id="7774819at2"/>
<keyword evidence="2" id="KW-1185">Reference proteome</keyword>
<evidence type="ECO:0000313" key="2">
    <source>
        <dbReference type="Proteomes" id="UP000048908"/>
    </source>
</evidence>
<accession>A0A0M6XQH7</accession>
<dbReference type="EMBL" id="CXPG01000020">
    <property type="protein sequence ID" value="CTQ33390.1"/>
    <property type="molecule type" value="Genomic_DNA"/>
</dbReference>
<evidence type="ECO:0000313" key="1">
    <source>
        <dbReference type="EMBL" id="CTQ33390.1"/>
    </source>
</evidence>
<dbReference type="RefSeq" id="WP_158448482.1">
    <property type="nucleotide sequence ID" value="NZ_CXPG01000020.1"/>
</dbReference>
<name>A0A0M6XQH7_9RHOB</name>
<gene>
    <name evidence="1" type="ORF">JAN5088_02172</name>
</gene>
<dbReference type="Proteomes" id="UP000048908">
    <property type="component" value="Unassembled WGS sequence"/>
</dbReference>
<reference evidence="1 2" key="1">
    <citation type="submission" date="2015-07" db="EMBL/GenBank/DDBJ databases">
        <authorList>
            <person name="Noorani M."/>
        </authorList>
    </citation>
    <scope>NUCLEOTIDE SEQUENCE [LARGE SCALE GENOMIC DNA]</scope>
    <source>
        <strain evidence="1 2">CECT 5088</strain>
    </source>
</reference>
<dbReference type="STRING" id="282197.SAMN04488517_102218"/>
<sequence>MDRTEMLIGLAADLGHEVDTAPAIAMIEEQSGWWEVTRDCGACMADVAQCASLSMIGACAVPFEMSPLGDLNALRREGTAYLAGDPVDEVNAGLAIVGLGATAAIAVTGGSSATIKAGTGLLRLARRMGSLTPELARLLRVPIRWDAVPGWLRGAAPLSDVTDVARLERLGTVAADFGRVREATSTAEALRLARHVDGPEDAARLARVAEAAGPRTTRSFAVLGKARVFRATVRLSRAAAGTLLLIWLSLAQVAAVLGTRTTALLLRWLAPKPVDRRRGAGQS</sequence>
<protein>
    <submittedName>
        <fullName evidence="1">Uncharacterized protein</fullName>
    </submittedName>
</protein>
<dbReference type="AlphaFoldDB" id="A0A0M6XQH7"/>
<proteinExistence type="predicted"/>
<organism evidence="1 2">
    <name type="scientific">Jannaschia rubra</name>
    <dbReference type="NCBI Taxonomy" id="282197"/>
    <lineage>
        <taxon>Bacteria</taxon>
        <taxon>Pseudomonadati</taxon>
        <taxon>Pseudomonadota</taxon>
        <taxon>Alphaproteobacteria</taxon>
        <taxon>Rhodobacterales</taxon>
        <taxon>Roseobacteraceae</taxon>
        <taxon>Jannaschia</taxon>
    </lineage>
</organism>